<dbReference type="EMBL" id="KV878584">
    <property type="protein sequence ID" value="OJJ60289.1"/>
    <property type="molecule type" value="Genomic_DNA"/>
</dbReference>
<proteinExistence type="predicted"/>
<dbReference type="Proteomes" id="UP000184356">
    <property type="component" value="Unassembled WGS sequence"/>
</dbReference>
<evidence type="ECO:0008006" key="4">
    <source>
        <dbReference type="Google" id="ProtNLM"/>
    </source>
</evidence>
<dbReference type="OrthoDB" id="2730619at2759"/>
<protein>
    <recommendedName>
        <fullName evidence="4">Glycoside hydrolase family 43 protein</fullName>
    </recommendedName>
</protein>
<reference evidence="3" key="1">
    <citation type="journal article" date="2017" name="Genome Biol.">
        <title>Comparative genomics reveals high biological diversity and specific adaptations in the industrially and medically important fungal genus Aspergillus.</title>
        <authorList>
            <person name="de Vries R.P."/>
            <person name="Riley R."/>
            <person name="Wiebenga A."/>
            <person name="Aguilar-Osorio G."/>
            <person name="Amillis S."/>
            <person name="Uchima C.A."/>
            <person name="Anderluh G."/>
            <person name="Asadollahi M."/>
            <person name="Askin M."/>
            <person name="Barry K."/>
            <person name="Battaglia E."/>
            <person name="Bayram O."/>
            <person name="Benocci T."/>
            <person name="Braus-Stromeyer S.A."/>
            <person name="Caldana C."/>
            <person name="Canovas D."/>
            <person name="Cerqueira G.C."/>
            <person name="Chen F."/>
            <person name="Chen W."/>
            <person name="Choi C."/>
            <person name="Clum A."/>
            <person name="Dos Santos R.A."/>
            <person name="Damasio A.R."/>
            <person name="Diallinas G."/>
            <person name="Emri T."/>
            <person name="Fekete E."/>
            <person name="Flipphi M."/>
            <person name="Freyberg S."/>
            <person name="Gallo A."/>
            <person name="Gournas C."/>
            <person name="Habgood R."/>
            <person name="Hainaut M."/>
            <person name="Harispe M.L."/>
            <person name="Henrissat B."/>
            <person name="Hilden K.S."/>
            <person name="Hope R."/>
            <person name="Hossain A."/>
            <person name="Karabika E."/>
            <person name="Karaffa L."/>
            <person name="Karanyi Z."/>
            <person name="Krasevec N."/>
            <person name="Kuo A."/>
            <person name="Kusch H."/>
            <person name="LaButti K."/>
            <person name="Lagendijk E.L."/>
            <person name="Lapidus A."/>
            <person name="Levasseur A."/>
            <person name="Lindquist E."/>
            <person name="Lipzen A."/>
            <person name="Logrieco A.F."/>
            <person name="MacCabe A."/>
            <person name="Maekelae M.R."/>
            <person name="Malavazi I."/>
            <person name="Melin P."/>
            <person name="Meyer V."/>
            <person name="Mielnichuk N."/>
            <person name="Miskei M."/>
            <person name="Molnar A.P."/>
            <person name="Mule G."/>
            <person name="Ngan C.Y."/>
            <person name="Orejas M."/>
            <person name="Orosz E."/>
            <person name="Ouedraogo J.P."/>
            <person name="Overkamp K.M."/>
            <person name="Park H.-S."/>
            <person name="Perrone G."/>
            <person name="Piumi F."/>
            <person name="Punt P.J."/>
            <person name="Ram A.F."/>
            <person name="Ramon A."/>
            <person name="Rauscher S."/>
            <person name="Record E."/>
            <person name="Riano-Pachon D.M."/>
            <person name="Robert V."/>
            <person name="Roehrig J."/>
            <person name="Ruller R."/>
            <person name="Salamov A."/>
            <person name="Salih N.S."/>
            <person name="Samson R.A."/>
            <person name="Sandor E."/>
            <person name="Sanguinetti M."/>
            <person name="Schuetze T."/>
            <person name="Sepcic K."/>
            <person name="Shelest E."/>
            <person name="Sherlock G."/>
            <person name="Sophianopoulou V."/>
            <person name="Squina F.M."/>
            <person name="Sun H."/>
            <person name="Susca A."/>
            <person name="Todd R.B."/>
            <person name="Tsang A."/>
            <person name="Unkles S.E."/>
            <person name="van de Wiele N."/>
            <person name="van Rossen-Uffink D."/>
            <person name="Oliveira J.V."/>
            <person name="Vesth T.C."/>
            <person name="Visser J."/>
            <person name="Yu J.-H."/>
            <person name="Zhou M."/>
            <person name="Andersen M.R."/>
            <person name="Archer D.B."/>
            <person name="Baker S.E."/>
            <person name="Benoit I."/>
            <person name="Brakhage A.A."/>
            <person name="Braus G.H."/>
            <person name="Fischer R."/>
            <person name="Frisvad J.C."/>
            <person name="Goldman G.H."/>
            <person name="Houbraken J."/>
            <person name="Oakley B."/>
            <person name="Pocsi I."/>
            <person name="Scazzocchio C."/>
            <person name="Seiboth B."/>
            <person name="vanKuyk P.A."/>
            <person name="Wortman J."/>
            <person name="Dyer P.S."/>
            <person name="Grigoriev I.V."/>
        </authorList>
    </citation>
    <scope>NUCLEOTIDE SEQUENCE [LARGE SCALE GENOMIC DNA]</scope>
    <source>
        <strain evidence="3">CBS 593.65</strain>
    </source>
</reference>
<accession>A0A1L9TLI2</accession>
<dbReference type="RefSeq" id="XP_040704095.1">
    <property type="nucleotide sequence ID" value="XM_040840254.1"/>
</dbReference>
<dbReference type="GeneID" id="63756327"/>
<sequence>MMAYAAAFAAVLVASAHAQDTLGLANGYKNLSTTNFDFDLVQDAQVLSSIRPSGGSFDFSPSKFLQYRAADGQYHVGDINFRYRLSSTSEWINASTASSRQAVEDVPSTEALSAANLAKTLPDSFPLDVTRWWTNIDGDLGLTFTLNNTNDEAVELGSLGLPIEFNSIFYNYEADEALENCSLIDPYIGLGGGYVQVTPTRGTGDALVITPLGDTQFEAWNFLEEPTDGELPYHSQVFEGFYEWQVLTKAHAEQEWADVEPWNEPTSRTLKPGDSWTVGLRLSLVKDGIRGIGDAWFNESSDPFGRSPSVITYDRIAEKQVDQDPRVWIAGLMDEGGSGAWLATLMKQAIQPEPAEIKKLEQFIDETLWGDIQVKDDQTGPTNTSADIYGVRKSAFFYEPSYVADYEYQSDINWGNWWSWNRADSYSLHGRAYNYVHVTAAYWAMYRVARAYPDLVTSHDWEWYLNQAYETVMRCYVQDQSGNYIVGYALVGLMGETVWGELLNDLQRENQTEKVSKLETVMQDRVDYWDTLPAPFGSEQAWDSTGQEGVYYWTRYFGNDALVNKTINSILGYMPTVAHWGWNGNARRYWDNIYGGKLQRIERQIHHYGSGLNALPLLSHFRYNPQDTHLLHVGYGGMNGPLSSIDSGGFAAASFHSWPDTLAWDGYSGDYGPNFVGLALGSAVYLVEDSKLGRVVYGGNIKSNDSTVVVAPRDAVKHCVYIAPLSLYITIDAGAIEEFEYDAGKGTVSLTIASKSSSAPTTAADASAVVVWLEDPSGSQTYTLDGDYTKERGGFKVPLGENSARVTVQSS</sequence>
<evidence type="ECO:0000313" key="3">
    <source>
        <dbReference type="Proteomes" id="UP000184356"/>
    </source>
</evidence>
<keyword evidence="1" id="KW-0732">Signal</keyword>
<dbReference type="STRING" id="1036612.A0A1L9TLI2"/>
<feature type="signal peptide" evidence="1">
    <location>
        <begin position="1"/>
        <end position="18"/>
    </location>
</feature>
<gene>
    <name evidence="2" type="ORF">ASPSYDRAFT_1171169</name>
</gene>
<evidence type="ECO:0000313" key="2">
    <source>
        <dbReference type="EMBL" id="OJJ60289.1"/>
    </source>
</evidence>
<feature type="chain" id="PRO_5009887649" description="Glycoside hydrolase family 43 protein" evidence="1">
    <location>
        <begin position="19"/>
        <end position="811"/>
    </location>
</feature>
<organism evidence="2 3">
    <name type="scientific">Aspergillus sydowii CBS 593.65</name>
    <dbReference type="NCBI Taxonomy" id="1036612"/>
    <lineage>
        <taxon>Eukaryota</taxon>
        <taxon>Fungi</taxon>
        <taxon>Dikarya</taxon>
        <taxon>Ascomycota</taxon>
        <taxon>Pezizomycotina</taxon>
        <taxon>Eurotiomycetes</taxon>
        <taxon>Eurotiomycetidae</taxon>
        <taxon>Eurotiales</taxon>
        <taxon>Aspergillaceae</taxon>
        <taxon>Aspergillus</taxon>
        <taxon>Aspergillus subgen. Nidulantes</taxon>
    </lineage>
</organism>
<dbReference type="AlphaFoldDB" id="A0A1L9TLI2"/>
<evidence type="ECO:0000256" key="1">
    <source>
        <dbReference type="SAM" id="SignalP"/>
    </source>
</evidence>
<dbReference type="InterPro" id="IPR043750">
    <property type="entry name" value="DUF5695"/>
</dbReference>
<dbReference type="Pfam" id="PF18951">
    <property type="entry name" value="DUF5695"/>
    <property type="match status" value="2"/>
</dbReference>
<dbReference type="VEuPathDB" id="FungiDB:ASPSYDRAFT_1171169"/>
<name>A0A1L9TLI2_9EURO</name>
<keyword evidence="3" id="KW-1185">Reference proteome</keyword>